<name>A0A919JH99_9ACTN</name>
<dbReference type="RefSeq" id="WP_203769025.1">
    <property type="nucleotide sequence ID" value="NZ_BAAAYJ010000080.1"/>
</dbReference>
<reference evidence="3" key="1">
    <citation type="submission" date="2021-01" db="EMBL/GenBank/DDBJ databases">
        <title>Whole genome shotgun sequence of Actinoplanes nipponensis NBRC 14063.</title>
        <authorList>
            <person name="Komaki H."/>
            <person name="Tamura T."/>
        </authorList>
    </citation>
    <scope>NUCLEOTIDE SEQUENCE</scope>
    <source>
        <strain evidence="3">NBRC 14063</strain>
    </source>
</reference>
<keyword evidence="2" id="KW-0812">Transmembrane</keyword>
<proteinExistence type="predicted"/>
<keyword evidence="4" id="KW-1185">Reference proteome</keyword>
<evidence type="ECO:0000313" key="4">
    <source>
        <dbReference type="Proteomes" id="UP000647172"/>
    </source>
</evidence>
<sequence>MAAGRNSLSAEGAELAPDVGGAGVAAGWSVGAVLVVGGSSDAVLEAGCLAGVVLVVGGSSGTVLMSGRTTAGAISAAAALTVAAAFLAGLGAFTGAAFFAGLDPGWAAGLAGSVCRAAGAVAGWAGSAAWAGWDGRRVPGRVVFAGATSAGVALVGGAALRGWRFAGAVRLPGASAAGGGAAEGWGAEGWAGEGWAGEGWAGEGWAAPRGADFAGFRRGRGDGVASGDSAPVPEEVLSPAGGRKVTAGGAFAGLAWGVGWSGVLNAGFDVRGRRCFGSFSSMPRQPSRAPAVSPVGRRRGRRFP</sequence>
<keyword evidence="2" id="KW-0472">Membrane</keyword>
<dbReference type="EMBL" id="BOMQ01000036">
    <property type="protein sequence ID" value="GIE49613.1"/>
    <property type="molecule type" value="Genomic_DNA"/>
</dbReference>
<keyword evidence="2" id="KW-1133">Transmembrane helix</keyword>
<dbReference type="AlphaFoldDB" id="A0A919JH99"/>
<dbReference type="Proteomes" id="UP000647172">
    <property type="component" value="Unassembled WGS sequence"/>
</dbReference>
<accession>A0A919JH99</accession>
<feature type="transmembrane region" description="Helical" evidence="2">
    <location>
        <begin position="106"/>
        <end position="130"/>
    </location>
</feature>
<protein>
    <submittedName>
        <fullName evidence="3">Uncharacterized protein</fullName>
    </submittedName>
</protein>
<feature type="transmembrane region" description="Helical" evidence="2">
    <location>
        <begin position="142"/>
        <end position="163"/>
    </location>
</feature>
<feature type="transmembrane region" description="Helical" evidence="2">
    <location>
        <begin position="76"/>
        <end position="100"/>
    </location>
</feature>
<comment type="caution">
    <text evidence="3">The sequence shown here is derived from an EMBL/GenBank/DDBJ whole genome shotgun (WGS) entry which is preliminary data.</text>
</comment>
<feature type="region of interest" description="Disordered" evidence="1">
    <location>
        <begin position="279"/>
        <end position="304"/>
    </location>
</feature>
<evidence type="ECO:0000256" key="2">
    <source>
        <dbReference type="SAM" id="Phobius"/>
    </source>
</evidence>
<evidence type="ECO:0000313" key="3">
    <source>
        <dbReference type="EMBL" id="GIE49613.1"/>
    </source>
</evidence>
<gene>
    <name evidence="3" type="ORF">Ani05nite_31470</name>
</gene>
<feature type="transmembrane region" description="Helical" evidence="2">
    <location>
        <begin position="42"/>
        <end position="64"/>
    </location>
</feature>
<organism evidence="3 4">
    <name type="scientific">Actinoplanes nipponensis</name>
    <dbReference type="NCBI Taxonomy" id="135950"/>
    <lineage>
        <taxon>Bacteria</taxon>
        <taxon>Bacillati</taxon>
        <taxon>Actinomycetota</taxon>
        <taxon>Actinomycetes</taxon>
        <taxon>Micromonosporales</taxon>
        <taxon>Micromonosporaceae</taxon>
        <taxon>Actinoplanes</taxon>
    </lineage>
</organism>
<evidence type="ECO:0000256" key="1">
    <source>
        <dbReference type="SAM" id="MobiDB-lite"/>
    </source>
</evidence>